<protein>
    <submittedName>
        <fullName evidence="1">Uncharacterized protein</fullName>
    </submittedName>
</protein>
<organism evidence="1">
    <name type="scientific">viral metagenome</name>
    <dbReference type="NCBI Taxonomy" id="1070528"/>
    <lineage>
        <taxon>unclassified sequences</taxon>
        <taxon>metagenomes</taxon>
        <taxon>organismal metagenomes</taxon>
    </lineage>
</organism>
<dbReference type="EMBL" id="MN738838">
    <property type="protein sequence ID" value="QHT39012.1"/>
    <property type="molecule type" value="Genomic_DNA"/>
</dbReference>
<proteinExistence type="predicted"/>
<sequence length="103" mass="11721">MSDPWENAVNQMISAINTDNNMRDYFIRFEPDPNTGYAWYQEPQYKYYTSILDTLTHSTSHSGASFACCLREAINRIKSEVVVEAKSVSESTDDSVLTLEPIT</sequence>
<dbReference type="AlphaFoldDB" id="A0A6C0FCS4"/>
<name>A0A6C0FCS4_9ZZZZ</name>
<reference evidence="1" key="1">
    <citation type="journal article" date="2020" name="Nature">
        <title>Giant virus diversity and host interactions through global metagenomics.</title>
        <authorList>
            <person name="Schulz F."/>
            <person name="Roux S."/>
            <person name="Paez-Espino D."/>
            <person name="Jungbluth S."/>
            <person name="Walsh D.A."/>
            <person name="Denef V.J."/>
            <person name="McMahon K.D."/>
            <person name="Konstantinidis K.T."/>
            <person name="Eloe-Fadrosh E.A."/>
            <person name="Kyrpides N.C."/>
            <person name="Woyke T."/>
        </authorList>
    </citation>
    <scope>NUCLEOTIDE SEQUENCE</scope>
    <source>
        <strain evidence="1">GVMAG-S-ERX556126-94</strain>
    </source>
</reference>
<evidence type="ECO:0000313" key="1">
    <source>
        <dbReference type="EMBL" id="QHT39012.1"/>
    </source>
</evidence>
<accession>A0A6C0FCS4</accession>